<dbReference type="AlphaFoldDB" id="A0A0A9ZBM0"/>
<reference evidence="2" key="2">
    <citation type="submission" date="2014-07" db="EMBL/GenBank/DDBJ databases">
        <authorList>
            <person name="Hull J."/>
        </authorList>
    </citation>
    <scope>NUCLEOTIDE SEQUENCE</scope>
</reference>
<evidence type="ECO:0000256" key="1">
    <source>
        <dbReference type="SAM" id="MobiDB-lite"/>
    </source>
</evidence>
<gene>
    <name evidence="2" type="ORF">CM83_867</name>
</gene>
<proteinExistence type="predicted"/>
<dbReference type="EMBL" id="GBHO01000972">
    <property type="protein sequence ID" value="JAG42632.1"/>
    <property type="molecule type" value="Transcribed_RNA"/>
</dbReference>
<feature type="region of interest" description="Disordered" evidence="1">
    <location>
        <begin position="114"/>
        <end position="136"/>
    </location>
</feature>
<sequence length="211" mass="22831">LKKFKQRISNRGGAKPSVLPVDVLLRSAVVPAKQNDGQESKQYYPISCLAKDKAETSSTQNASSKCFRTKPYPFVNDCKSPPLLTKKIGHRFPTRGDAEPSHLPLHVCSIPLSSSSSSSSQEGVRQPLVPPPASTLSPAPLPALSIPSPVGFLSNSSYDERACSTVDPAWPEDLVRLQILKLSYGSPVSTVDLNSTWGGQKNQVMFDLTVR</sequence>
<feature type="non-terminal residue" evidence="2">
    <location>
        <position position="1"/>
    </location>
</feature>
<accession>A0A0A9ZBM0</accession>
<evidence type="ECO:0000313" key="2">
    <source>
        <dbReference type="EMBL" id="JAG42632.1"/>
    </source>
</evidence>
<organism evidence="2">
    <name type="scientific">Lygus hesperus</name>
    <name type="common">Western plant bug</name>
    <dbReference type="NCBI Taxonomy" id="30085"/>
    <lineage>
        <taxon>Eukaryota</taxon>
        <taxon>Metazoa</taxon>
        <taxon>Ecdysozoa</taxon>
        <taxon>Arthropoda</taxon>
        <taxon>Hexapoda</taxon>
        <taxon>Insecta</taxon>
        <taxon>Pterygota</taxon>
        <taxon>Neoptera</taxon>
        <taxon>Paraneoptera</taxon>
        <taxon>Hemiptera</taxon>
        <taxon>Heteroptera</taxon>
        <taxon>Panheteroptera</taxon>
        <taxon>Cimicomorpha</taxon>
        <taxon>Miridae</taxon>
        <taxon>Mirini</taxon>
        <taxon>Lygus</taxon>
    </lineage>
</organism>
<protein>
    <submittedName>
        <fullName evidence="2">Uncharacterized protein</fullName>
    </submittedName>
</protein>
<reference evidence="2" key="1">
    <citation type="journal article" date="2014" name="PLoS ONE">
        <title>Transcriptome-Based Identification of ABC Transporters in the Western Tarnished Plant Bug Lygus hesperus.</title>
        <authorList>
            <person name="Hull J.J."/>
            <person name="Chaney K."/>
            <person name="Geib S.M."/>
            <person name="Fabrick J.A."/>
            <person name="Brent C.S."/>
            <person name="Walsh D."/>
            <person name="Lavine L.C."/>
        </authorList>
    </citation>
    <scope>NUCLEOTIDE SEQUENCE</scope>
</reference>
<name>A0A0A9ZBM0_LYGHE</name>